<dbReference type="InterPro" id="IPR036048">
    <property type="entry name" value="Interleukin_8-like_sf"/>
</dbReference>
<evidence type="ECO:0000259" key="4">
    <source>
        <dbReference type="Pfam" id="PF00048"/>
    </source>
</evidence>
<proteinExistence type="predicted"/>
<dbReference type="GO" id="GO:0008009">
    <property type="term" value="F:chemokine activity"/>
    <property type="evidence" value="ECO:0007669"/>
    <property type="project" value="InterPro"/>
</dbReference>
<dbReference type="EMBL" id="JAYKXH010000024">
    <property type="protein sequence ID" value="KAK7123572.1"/>
    <property type="molecule type" value="Genomic_DNA"/>
</dbReference>
<dbReference type="SUPFAM" id="SSF54117">
    <property type="entry name" value="Interleukin 8-like chemokines"/>
    <property type="match status" value="1"/>
</dbReference>
<evidence type="ECO:0000313" key="5">
    <source>
        <dbReference type="EMBL" id="KAK7123572.1"/>
    </source>
</evidence>
<name>A0AAN9CBV2_9TELE</name>
<reference evidence="5 6" key="1">
    <citation type="submission" date="2024-02" db="EMBL/GenBank/DDBJ databases">
        <title>Chromosome-level genome assembly of the Eurasian Minnow (Phoxinus phoxinus).</title>
        <authorList>
            <person name="Oriowo T.O."/>
            <person name="Martin S."/>
            <person name="Stange M."/>
            <person name="Chrysostomakis Y."/>
            <person name="Brown T."/>
            <person name="Winkler S."/>
            <person name="Kukowka S."/>
            <person name="Myers E.W."/>
            <person name="Bohne A."/>
        </authorList>
    </citation>
    <scope>NUCLEOTIDE SEQUENCE [LARGE SCALE GENOMIC DNA]</scope>
    <source>
        <strain evidence="5">ZFMK-TIS-60720</strain>
        <tissue evidence="5">Whole Organism</tissue>
    </source>
</reference>
<keyword evidence="6" id="KW-1185">Reference proteome</keyword>
<dbReference type="GO" id="GO:0005615">
    <property type="term" value="C:extracellular space"/>
    <property type="evidence" value="ECO:0007669"/>
    <property type="project" value="UniProtKB-KW"/>
</dbReference>
<dbReference type="InterPro" id="IPR001811">
    <property type="entry name" value="Chemokine_IL8-like_dom"/>
</dbReference>
<dbReference type="AlphaFoldDB" id="A0AAN9CBV2"/>
<dbReference type="GO" id="GO:0006955">
    <property type="term" value="P:immune response"/>
    <property type="evidence" value="ECO:0007669"/>
    <property type="project" value="InterPro"/>
</dbReference>
<evidence type="ECO:0000256" key="3">
    <source>
        <dbReference type="SAM" id="SignalP"/>
    </source>
</evidence>
<feature type="domain" description="Chemokine interleukin-8-like" evidence="4">
    <location>
        <begin position="36"/>
        <end position="86"/>
    </location>
</feature>
<feature type="chain" id="PRO_5042975596" description="Chemokine interleukin-8-like domain-containing protein" evidence="3">
    <location>
        <begin position="28"/>
        <end position="110"/>
    </location>
</feature>
<comment type="caution">
    <text evidence="5">The sequence shown here is derived from an EMBL/GenBank/DDBJ whole genome shotgun (WGS) entry which is preliminary data.</text>
</comment>
<feature type="region of interest" description="Disordered" evidence="2">
    <location>
        <begin position="87"/>
        <end position="110"/>
    </location>
</feature>
<evidence type="ECO:0000313" key="6">
    <source>
        <dbReference type="Proteomes" id="UP001364617"/>
    </source>
</evidence>
<gene>
    <name evidence="5" type="ORF">R3I93_021868</name>
</gene>
<keyword evidence="3" id="KW-0732">Signal</keyword>
<evidence type="ECO:0000256" key="1">
    <source>
        <dbReference type="ARBA" id="ARBA00022514"/>
    </source>
</evidence>
<dbReference type="Proteomes" id="UP001364617">
    <property type="component" value="Unassembled WGS sequence"/>
</dbReference>
<dbReference type="Pfam" id="PF00048">
    <property type="entry name" value="IL8"/>
    <property type="match status" value="1"/>
</dbReference>
<accession>A0AAN9CBV2</accession>
<organism evidence="5 6">
    <name type="scientific">Phoxinus phoxinus</name>
    <name type="common">Eurasian minnow</name>
    <dbReference type="NCBI Taxonomy" id="58324"/>
    <lineage>
        <taxon>Eukaryota</taxon>
        <taxon>Metazoa</taxon>
        <taxon>Chordata</taxon>
        <taxon>Craniata</taxon>
        <taxon>Vertebrata</taxon>
        <taxon>Euteleostomi</taxon>
        <taxon>Actinopterygii</taxon>
        <taxon>Neopterygii</taxon>
        <taxon>Teleostei</taxon>
        <taxon>Ostariophysi</taxon>
        <taxon>Cypriniformes</taxon>
        <taxon>Leuciscidae</taxon>
        <taxon>Phoxininae</taxon>
        <taxon>Phoxinus</taxon>
    </lineage>
</organism>
<keyword evidence="1" id="KW-0202">Cytokine</keyword>
<protein>
    <recommendedName>
        <fullName evidence="4">Chemokine interleukin-8-like domain-containing protein</fullName>
    </recommendedName>
</protein>
<feature type="signal peptide" evidence="3">
    <location>
        <begin position="1"/>
        <end position="27"/>
    </location>
</feature>
<dbReference type="Gene3D" id="2.40.50.40">
    <property type="match status" value="1"/>
</dbReference>
<evidence type="ECO:0000256" key="2">
    <source>
        <dbReference type="SAM" id="MobiDB-lite"/>
    </source>
</evidence>
<sequence>METQRILMRSLAVVVFASVIWTITVSADNDQKVRPCCTAVSRITRAQFTDPIIGVRLQKQSPPCVKAVIFETERGDFCLDPRLTWQSSKKQSLMSTPPPASSLSKLTPEG</sequence>